<evidence type="ECO:0000313" key="3">
    <source>
        <dbReference type="Proteomes" id="UP001356427"/>
    </source>
</evidence>
<dbReference type="Proteomes" id="UP001356427">
    <property type="component" value="Unassembled WGS sequence"/>
</dbReference>
<organism evidence="2 3">
    <name type="scientific">Coregonus suidteri</name>
    <dbReference type="NCBI Taxonomy" id="861788"/>
    <lineage>
        <taxon>Eukaryota</taxon>
        <taxon>Metazoa</taxon>
        <taxon>Chordata</taxon>
        <taxon>Craniata</taxon>
        <taxon>Vertebrata</taxon>
        <taxon>Euteleostomi</taxon>
        <taxon>Actinopterygii</taxon>
        <taxon>Neopterygii</taxon>
        <taxon>Teleostei</taxon>
        <taxon>Protacanthopterygii</taxon>
        <taxon>Salmoniformes</taxon>
        <taxon>Salmonidae</taxon>
        <taxon>Coregoninae</taxon>
        <taxon>Coregonus</taxon>
    </lineage>
</organism>
<evidence type="ECO:0000256" key="1">
    <source>
        <dbReference type="SAM" id="MobiDB-lite"/>
    </source>
</evidence>
<evidence type="ECO:0000313" key="2">
    <source>
        <dbReference type="EMBL" id="KAK6314973.1"/>
    </source>
</evidence>
<feature type="region of interest" description="Disordered" evidence="1">
    <location>
        <begin position="14"/>
        <end position="36"/>
    </location>
</feature>
<protein>
    <submittedName>
        <fullName evidence="2">Uncharacterized protein</fullName>
    </submittedName>
</protein>
<sequence>MFLSLYPTLKSLDKRDRRPRGTEAEEERRREESDRTIVQITQRRQEKACKKLTTSQDGRSWDHDLHHVWHFRPSEGESISQLYLTFLSLSHPVRWRCAPPLLSSLTGPGDILVCLHVRGRSLSLALSLFGLLPIYRCSP</sequence>
<comment type="caution">
    <text evidence="2">The sequence shown here is derived from an EMBL/GenBank/DDBJ whole genome shotgun (WGS) entry which is preliminary data.</text>
</comment>
<dbReference type="AlphaFoldDB" id="A0AAN8QY19"/>
<dbReference type="EMBL" id="JAGTTL010000012">
    <property type="protein sequence ID" value="KAK6314973.1"/>
    <property type="molecule type" value="Genomic_DNA"/>
</dbReference>
<keyword evidence="3" id="KW-1185">Reference proteome</keyword>
<gene>
    <name evidence="2" type="ORF">J4Q44_G00145020</name>
</gene>
<feature type="compositionally biased region" description="Basic and acidic residues" evidence="1">
    <location>
        <begin position="14"/>
        <end position="35"/>
    </location>
</feature>
<reference evidence="2 3" key="1">
    <citation type="submission" date="2021-04" db="EMBL/GenBank/DDBJ databases">
        <authorList>
            <person name="De Guttry C."/>
            <person name="Zahm M."/>
            <person name="Klopp C."/>
            <person name="Cabau C."/>
            <person name="Louis A."/>
            <person name="Berthelot C."/>
            <person name="Parey E."/>
            <person name="Roest Crollius H."/>
            <person name="Montfort J."/>
            <person name="Robinson-Rechavi M."/>
            <person name="Bucao C."/>
            <person name="Bouchez O."/>
            <person name="Gislard M."/>
            <person name="Lluch J."/>
            <person name="Milhes M."/>
            <person name="Lampietro C."/>
            <person name="Lopez Roques C."/>
            <person name="Donnadieu C."/>
            <person name="Braasch I."/>
            <person name="Desvignes T."/>
            <person name="Postlethwait J."/>
            <person name="Bobe J."/>
            <person name="Wedekind C."/>
            <person name="Guiguen Y."/>
        </authorList>
    </citation>
    <scope>NUCLEOTIDE SEQUENCE [LARGE SCALE GENOMIC DNA]</scope>
    <source>
        <strain evidence="2">Cs_M1</strain>
        <tissue evidence="2">Blood</tissue>
    </source>
</reference>
<name>A0AAN8QY19_9TELE</name>
<accession>A0AAN8QY19</accession>
<proteinExistence type="predicted"/>